<evidence type="ECO:0000256" key="1">
    <source>
        <dbReference type="SAM" id="MobiDB-lite"/>
    </source>
</evidence>
<feature type="region of interest" description="Disordered" evidence="1">
    <location>
        <begin position="1"/>
        <end position="35"/>
    </location>
</feature>
<dbReference type="OrthoDB" id="5337545at2759"/>
<keyword evidence="3" id="KW-1185">Reference proteome</keyword>
<comment type="caution">
    <text evidence="2">The sequence shown here is derived from an EMBL/GenBank/DDBJ whole genome shotgun (WGS) entry which is preliminary data.</text>
</comment>
<dbReference type="Proteomes" id="UP000777438">
    <property type="component" value="Unassembled WGS sequence"/>
</dbReference>
<organism evidence="2 3">
    <name type="scientific">Thelonectria olida</name>
    <dbReference type="NCBI Taxonomy" id="1576542"/>
    <lineage>
        <taxon>Eukaryota</taxon>
        <taxon>Fungi</taxon>
        <taxon>Dikarya</taxon>
        <taxon>Ascomycota</taxon>
        <taxon>Pezizomycotina</taxon>
        <taxon>Sordariomycetes</taxon>
        <taxon>Hypocreomycetidae</taxon>
        <taxon>Hypocreales</taxon>
        <taxon>Nectriaceae</taxon>
        <taxon>Thelonectria</taxon>
    </lineage>
</organism>
<evidence type="ECO:0000313" key="2">
    <source>
        <dbReference type="EMBL" id="KAH6895098.1"/>
    </source>
</evidence>
<name>A0A9P8WBZ3_9HYPO</name>
<feature type="compositionally biased region" description="Low complexity" evidence="1">
    <location>
        <begin position="128"/>
        <end position="138"/>
    </location>
</feature>
<feature type="compositionally biased region" description="Polar residues" evidence="1">
    <location>
        <begin position="23"/>
        <end position="35"/>
    </location>
</feature>
<sequence length="299" mass="32202">MDDKNKEAKSPNNGKGKGKENDSSSGNISSITERLQASGRLALNAVTGGPDLATQQTGEKGTATFGSVDKSFSIVGEASSTRLASSGSSALGQSIRTQPVLDSSLATEAFNDFTRAEPSLHFEHHQQLHQQPHHPSSSVTEQEKADGAAVVSLLDGPSNELDAVLLGAHDDLENDDGLDPATVNKLRDALFNSSHLESRWDDMLNFTPAFLGRPGASAEDTLLHLGTSDPEEARRIWLHQWSDVLSSYTDQVWGDLGPLAEDARKEVEELTSNEAIPDRPAQTKALDRLRQILAHVRGH</sequence>
<dbReference type="AlphaFoldDB" id="A0A9P8WBZ3"/>
<gene>
    <name evidence="2" type="ORF">B0T10DRAFT_477052</name>
</gene>
<proteinExistence type="predicted"/>
<reference evidence="2 3" key="1">
    <citation type="journal article" date="2021" name="Nat. Commun.">
        <title>Genetic determinants of endophytism in the Arabidopsis root mycobiome.</title>
        <authorList>
            <person name="Mesny F."/>
            <person name="Miyauchi S."/>
            <person name="Thiergart T."/>
            <person name="Pickel B."/>
            <person name="Atanasova L."/>
            <person name="Karlsson M."/>
            <person name="Huettel B."/>
            <person name="Barry K.W."/>
            <person name="Haridas S."/>
            <person name="Chen C."/>
            <person name="Bauer D."/>
            <person name="Andreopoulos W."/>
            <person name="Pangilinan J."/>
            <person name="LaButti K."/>
            <person name="Riley R."/>
            <person name="Lipzen A."/>
            <person name="Clum A."/>
            <person name="Drula E."/>
            <person name="Henrissat B."/>
            <person name="Kohler A."/>
            <person name="Grigoriev I.V."/>
            <person name="Martin F.M."/>
            <person name="Hacquard S."/>
        </authorList>
    </citation>
    <scope>NUCLEOTIDE SEQUENCE [LARGE SCALE GENOMIC DNA]</scope>
    <source>
        <strain evidence="2 3">MPI-CAGE-CH-0241</strain>
    </source>
</reference>
<protein>
    <submittedName>
        <fullName evidence="2">Uncharacterized protein</fullName>
    </submittedName>
</protein>
<evidence type="ECO:0000313" key="3">
    <source>
        <dbReference type="Proteomes" id="UP000777438"/>
    </source>
</evidence>
<feature type="region of interest" description="Disordered" evidence="1">
    <location>
        <begin position="123"/>
        <end position="146"/>
    </location>
</feature>
<accession>A0A9P8WBZ3</accession>
<dbReference type="EMBL" id="JAGPYM010000004">
    <property type="protein sequence ID" value="KAH6895098.1"/>
    <property type="molecule type" value="Genomic_DNA"/>
</dbReference>